<keyword evidence="1" id="KW-0812">Transmembrane</keyword>
<dbReference type="AlphaFoldDB" id="A0A0L0CIB6"/>
<accession>A0A0L0CIB6</accession>
<evidence type="ECO:0000313" key="2">
    <source>
        <dbReference type="EMBL" id="KNC32153.1"/>
    </source>
</evidence>
<reference evidence="2 3" key="1">
    <citation type="journal article" date="2015" name="Nat. Commun.">
        <title>Lucilia cuprina genome unlocks parasitic fly biology to underpin future interventions.</title>
        <authorList>
            <person name="Anstead C.A."/>
            <person name="Korhonen P.K."/>
            <person name="Young N.D."/>
            <person name="Hall R.S."/>
            <person name="Jex A.R."/>
            <person name="Murali S.C."/>
            <person name="Hughes D.S."/>
            <person name="Lee S.F."/>
            <person name="Perry T."/>
            <person name="Stroehlein A.J."/>
            <person name="Ansell B.R."/>
            <person name="Breugelmans B."/>
            <person name="Hofmann A."/>
            <person name="Qu J."/>
            <person name="Dugan S."/>
            <person name="Lee S.L."/>
            <person name="Chao H."/>
            <person name="Dinh H."/>
            <person name="Han Y."/>
            <person name="Doddapaneni H.V."/>
            <person name="Worley K.C."/>
            <person name="Muzny D.M."/>
            <person name="Ioannidis P."/>
            <person name="Waterhouse R.M."/>
            <person name="Zdobnov E.M."/>
            <person name="James P.J."/>
            <person name="Bagnall N.H."/>
            <person name="Kotze A.C."/>
            <person name="Gibbs R.A."/>
            <person name="Richards S."/>
            <person name="Batterham P."/>
            <person name="Gasser R.B."/>
        </authorList>
    </citation>
    <scope>NUCLEOTIDE SEQUENCE [LARGE SCALE GENOMIC DNA]</scope>
    <source>
        <strain evidence="2 3">LS</strain>
        <tissue evidence="2">Full body</tissue>
    </source>
</reference>
<evidence type="ECO:0000256" key="1">
    <source>
        <dbReference type="SAM" id="Phobius"/>
    </source>
</evidence>
<keyword evidence="3" id="KW-1185">Reference proteome</keyword>
<gene>
    <name evidence="2" type="ORF">FF38_03509</name>
</gene>
<keyword evidence="1" id="KW-1133">Transmembrane helix</keyword>
<feature type="transmembrane region" description="Helical" evidence="1">
    <location>
        <begin position="78"/>
        <end position="100"/>
    </location>
</feature>
<sequence length="194" mass="22674">MKESHVLYVQIYVQKLESLCKQTNEFNRRKMKLMYKNDLNIYVRAIKHVSLSFLLQLLNRNDDSAKFMLIDVSLLAAYHPLVCCGYFTVPSILSSFIYMFPEIFLGKHLIMICNVIFKANYIPKCCCETIEVWTWYCLGYLHLMLGKPFLSALISDCLLVCHSSTGLLWEEIRKLKYLSKVPTQDAQRDIEKAH</sequence>
<proteinExistence type="predicted"/>
<organism evidence="2 3">
    <name type="scientific">Lucilia cuprina</name>
    <name type="common">Green bottle fly</name>
    <name type="synonym">Australian sheep blowfly</name>
    <dbReference type="NCBI Taxonomy" id="7375"/>
    <lineage>
        <taxon>Eukaryota</taxon>
        <taxon>Metazoa</taxon>
        <taxon>Ecdysozoa</taxon>
        <taxon>Arthropoda</taxon>
        <taxon>Hexapoda</taxon>
        <taxon>Insecta</taxon>
        <taxon>Pterygota</taxon>
        <taxon>Neoptera</taxon>
        <taxon>Endopterygota</taxon>
        <taxon>Diptera</taxon>
        <taxon>Brachycera</taxon>
        <taxon>Muscomorpha</taxon>
        <taxon>Oestroidea</taxon>
        <taxon>Calliphoridae</taxon>
        <taxon>Luciliinae</taxon>
        <taxon>Lucilia</taxon>
    </lineage>
</organism>
<comment type="caution">
    <text evidence="2">The sequence shown here is derived from an EMBL/GenBank/DDBJ whole genome shotgun (WGS) entry which is preliminary data.</text>
</comment>
<protein>
    <submittedName>
        <fullName evidence="2">Uncharacterized protein</fullName>
    </submittedName>
</protein>
<keyword evidence="1" id="KW-0472">Membrane</keyword>
<dbReference type="EMBL" id="JRES01000338">
    <property type="protein sequence ID" value="KNC32153.1"/>
    <property type="molecule type" value="Genomic_DNA"/>
</dbReference>
<name>A0A0L0CIB6_LUCCU</name>
<evidence type="ECO:0000313" key="3">
    <source>
        <dbReference type="Proteomes" id="UP000037069"/>
    </source>
</evidence>
<dbReference type="Proteomes" id="UP000037069">
    <property type="component" value="Unassembled WGS sequence"/>
</dbReference>